<dbReference type="Gene3D" id="3.40.430.10">
    <property type="entry name" value="Dihydrofolate Reductase, subunit A"/>
    <property type="match status" value="1"/>
</dbReference>
<keyword evidence="3" id="KW-1185">Reference proteome</keyword>
<accession>A0ABW2ARH1</accession>
<dbReference type="PANTHER" id="PTHR38011">
    <property type="entry name" value="DIHYDROFOLATE REDUCTASE FAMILY PROTEIN (AFU_ORTHOLOGUE AFUA_8G06820)"/>
    <property type="match status" value="1"/>
</dbReference>
<sequence length="214" mass="23234">MTRTRVHNLIVSLDGFSAGEYVTLEKPIGDAQRLFGFFDGRVIHGIGGVDAPVTVDRSLFALWGQGIGAEIMGRKKFGPQTGAWPGDGWQGWWGDEPPFGTPVFVLTHHPRPALEFANGTTFHFIDATPQEALRLATQAAGGLDVRLGGGPSSVRQFLQAGLVDFLHLVVVPITLGRGVRLFEDCEGVSDHYDIETVTSASGLTHQLWNRRSQS</sequence>
<dbReference type="EMBL" id="JBHSWJ010000002">
    <property type="protein sequence ID" value="MFC6713405.1"/>
    <property type="molecule type" value="Genomic_DNA"/>
</dbReference>
<dbReference type="Pfam" id="PF01872">
    <property type="entry name" value="RibD_C"/>
    <property type="match status" value="1"/>
</dbReference>
<dbReference type="InterPro" id="IPR024072">
    <property type="entry name" value="DHFR-like_dom_sf"/>
</dbReference>
<evidence type="ECO:0000313" key="2">
    <source>
        <dbReference type="EMBL" id="MFC6713405.1"/>
    </source>
</evidence>
<reference evidence="3" key="1">
    <citation type="journal article" date="2019" name="Int. J. Syst. Evol. Microbiol.">
        <title>The Global Catalogue of Microorganisms (GCM) 10K type strain sequencing project: providing services to taxonomists for standard genome sequencing and annotation.</title>
        <authorList>
            <consortium name="The Broad Institute Genomics Platform"/>
            <consortium name="The Broad Institute Genome Sequencing Center for Infectious Disease"/>
            <person name="Wu L."/>
            <person name="Ma J."/>
        </authorList>
    </citation>
    <scope>NUCLEOTIDE SEQUENCE [LARGE SCALE GENOMIC DNA]</scope>
    <source>
        <strain evidence="3">NBRC 106593</strain>
    </source>
</reference>
<evidence type="ECO:0000313" key="3">
    <source>
        <dbReference type="Proteomes" id="UP001596356"/>
    </source>
</evidence>
<dbReference type="SUPFAM" id="SSF53597">
    <property type="entry name" value="Dihydrofolate reductase-like"/>
    <property type="match status" value="1"/>
</dbReference>
<comment type="caution">
    <text evidence="2">The sequence shown here is derived from an EMBL/GenBank/DDBJ whole genome shotgun (WGS) entry which is preliminary data.</text>
</comment>
<dbReference type="InterPro" id="IPR050765">
    <property type="entry name" value="Riboflavin_Biosynth_HTPR"/>
</dbReference>
<name>A0ABW2ARH1_9MICO</name>
<dbReference type="RefSeq" id="WP_377821125.1">
    <property type="nucleotide sequence ID" value="NZ_JBHSWJ010000002.1"/>
</dbReference>
<protein>
    <submittedName>
        <fullName evidence="2">Dihydrofolate reductase family protein</fullName>
    </submittedName>
</protein>
<dbReference type="PANTHER" id="PTHR38011:SF12">
    <property type="entry name" value="BIFUNCTIONAL DEAMINASE-REDUCTASE DOMAIN PROTEIN"/>
    <property type="match status" value="1"/>
</dbReference>
<evidence type="ECO:0000259" key="1">
    <source>
        <dbReference type="Pfam" id="PF01872"/>
    </source>
</evidence>
<organism evidence="2 3">
    <name type="scientific">Branchiibius cervicis</name>
    <dbReference type="NCBI Taxonomy" id="908252"/>
    <lineage>
        <taxon>Bacteria</taxon>
        <taxon>Bacillati</taxon>
        <taxon>Actinomycetota</taxon>
        <taxon>Actinomycetes</taxon>
        <taxon>Micrococcales</taxon>
        <taxon>Dermacoccaceae</taxon>
        <taxon>Branchiibius</taxon>
    </lineage>
</organism>
<feature type="domain" description="Bacterial bifunctional deaminase-reductase C-terminal" evidence="1">
    <location>
        <begin position="8"/>
        <end position="185"/>
    </location>
</feature>
<dbReference type="InterPro" id="IPR002734">
    <property type="entry name" value="RibDG_C"/>
</dbReference>
<gene>
    <name evidence="2" type="ORF">ACFQBT_05970</name>
</gene>
<proteinExistence type="predicted"/>
<dbReference type="Proteomes" id="UP001596356">
    <property type="component" value="Unassembled WGS sequence"/>
</dbReference>